<dbReference type="PIRSF" id="PIRSF016938">
    <property type="entry name" value="RseA"/>
    <property type="match status" value="1"/>
</dbReference>
<evidence type="ECO:0000256" key="3">
    <source>
        <dbReference type="ARBA" id="ARBA00022475"/>
    </source>
</evidence>
<protein>
    <recommendedName>
        <fullName evidence="7">Anti-sigma-E factor RseA</fullName>
    </recommendedName>
    <alternativeName>
        <fullName evidence="7">Regulator of SigE</fullName>
    </alternativeName>
    <alternativeName>
        <fullName evidence="7">Sigma-E anti-sigma factor RseA</fullName>
    </alternativeName>
    <alternativeName>
        <fullName evidence="7">Sigma-E factor negative regulatory protein</fullName>
    </alternativeName>
</protein>
<dbReference type="InterPro" id="IPR026279">
    <property type="entry name" value="RseA"/>
</dbReference>
<dbReference type="PANTHER" id="PTHR38104:SF1">
    <property type="entry name" value="ANTI-SIGMA-E FACTOR RSEA"/>
    <property type="match status" value="1"/>
</dbReference>
<comment type="subcellular location">
    <subcellularLocation>
        <location evidence="7">Cell inner membrane</location>
    </subcellularLocation>
    <subcellularLocation>
        <location evidence="1">Cell membrane</location>
        <topology evidence="1">Single-pass membrane protein</topology>
    </subcellularLocation>
</comment>
<dbReference type="InterPro" id="IPR005573">
    <property type="entry name" value="Anti-sigma_E_RseA_C"/>
</dbReference>
<dbReference type="InterPro" id="IPR052383">
    <property type="entry name" value="Anti-sigma-E_RseA-like"/>
</dbReference>
<keyword evidence="5" id="KW-1133">Transmembrane helix</keyword>
<sequence>MVTERQEQLSACVDGQEHGDILDRICAEPELQQQWHRYHLIGDAMRGELPATLQFDIADKVAMQLEQEPTILAPKPSKRRFALPAQVVSLGQRFGQYAIAAGVAAVAVVGVQQYGAEQSLTSPIPVLQTTPLLGAPTPASYSVPGMGVQEPQRDAEREAHEQHLRANAFLRDHLLQQRLNGIVVDAPAQSQDR</sequence>
<dbReference type="InterPro" id="IPR005572">
    <property type="entry name" value="Anti-sigma_E_RseA_N"/>
</dbReference>
<dbReference type="Pfam" id="PF03872">
    <property type="entry name" value="RseA_N"/>
    <property type="match status" value="1"/>
</dbReference>
<comment type="similarity">
    <text evidence="2 7">Belongs to the RseA family.</text>
</comment>
<evidence type="ECO:0000259" key="8">
    <source>
        <dbReference type="Pfam" id="PF03872"/>
    </source>
</evidence>
<dbReference type="EMBL" id="BAABJZ010000098">
    <property type="protein sequence ID" value="GAA4897264.1"/>
    <property type="molecule type" value="Genomic_DNA"/>
</dbReference>
<evidence type="ECO:0000256" key="1">
    <source>
        <dbReference type="ARBA" id="ARBA00004162"/>
    </source>
</evidence>
<keyword evidence="7" id="KW-0997">Cell inner membrane</keyword>
<dbReference type="InterPro" id="IPR036147">
    <property type="entry name" value="Anti-sigma_E_RseA_N_sf"/>
</dbReference>
<evidence type="ECO:0000313" key="10">
    <source>
        <dbReference type="EMBL" id="GAA4897264.1"/>
    </source>
</evidence>
<evidence type="ECO:0000256" key="7">
    <source>
        <dbReference type="PIRNR" id="PIRNR016938"/>
    </source>
</evidence>
<reference evidence="11" key="1">
    <citation type="journal article" date="2019" name="Int. J. Syst. Evol. Microbiol.">
        <title>The Global Catalogue of Microorganisms (GCM) 10K type strain sequencing project: providing services to taxonomists for standard genome sequencing and annotation.</title>
        <authorList>
            <consortium name="The Broad Institute Genomics Platform"/>
            <consortium name="The Broad Institute Genome Sequencing Center for Infectious Disease"/>
            <person name="Wu L."/>
            <person name="Ma J."/>
        </authorList>
    </citation>
    <scope>NUCLEOTIDE SEQUENCE [LARGE SCALE GENOMIC DNA]</scope>
    <source>
        <strain evidence="11">JCM 18401</strain>
    </source>
</reference>
<evidence type="ECO:0000256" key="5">
    <source>
        <dbReference type="ARBA" id="ARBA00022989"/>
    </source>
</evidence>
<gene>
    <name evidence="10" type="ORF">GCM10023333_33200</name>
</gene>
<evidence type="ECO:0000256" key="2">
    <source>
        <dbReference type="ARBA" id="ARBA00005837"/>
    </source>
</evidence>
<dbReference type="SUPFAM" id="SSF89069">
    <property type="entry name" value="N-terminal, cytoplasmic domain of anti-sigmaE factor RseA"/>
    <property type="match status" value="1"/>
</dbReference>
<dbReference type="Gene3D" id="1.10.10.880">
    <property type="entry name" value="Anti sigma-E protein RseA, N-terminal domain"/>
    <property type="match status" value="1"/>
</dbReference>
<proteinExistence type="inferred from homology"/>
<comment type="function">
    <text evidence="7">An anti-sigma factor for extracytoplasmic function (ECF) sigma factor sigma-E (RpoE). ECF sigma factors are held in an inactive form by an anti-sigma factor until released by regulated intramembrane proteolysis (RIP). RIP occurs when an extracytoplasmic signal triggers a concerted proteolytic cascade to transmit information and elicit cellular responses. The membrane-spanning regulatory substrate protein is first cut periplasmically (site-1 protease, S1P, DegS), then within the membrane itself (site-2 protease, S2P, RseP), while cytoplasmic proteases finish degrading the anti-sigma factor, liberating sigma-E.</text>
</comment>
<dbReference type="Proteomes" id="UP001499988">
    <property type="component" value="Unassembled WGS sequence"/>
</dbReference>
<evidence type="ECO:0000256" key="6">
    <source>
        <dbReference type="ARBA" id="ARBA00023136"/>
    </source>
</evidence>
<organism evidence="10 11">
    <name type="scientific">Ferrimonas pelagia</name>
    <dbReference type="NCBI Taxonomy" id="1177826"/>
    <lineage>
        <taxon>Bacteria</taxon>
        <taxon>Pseudomonadati</taxon>
        <taxon>Pseudomonadota</taxon>
        <taxon>Gammaproteobacteria</taxon>
        <taxon>Alteromonadales</taxon>
        <taxon>Ferrimonadaceae</taxon>
        <taxon>Ferrimonas</taxon>
    </lineage>
</organism>
<feature type="domain" description="Anti sigma-E protein RseA N-terminal" evidence="8">
    <location>
        <begin position="6"/>
        <end position="84"/>
    </location>
</feature>
<dbReference type="CDD" id="cd16328">
    <property type="entry name" value="RseA_N"/>
    <property type="match status" value="1"/>
</dbReference>
<evidence type="ECO:0000313" key="11">
    <source>
        <dbReference type="Proteomes" id="UP001499988"/>
    </source>
</evidence>
<keyword evidence="4" id="KW-0812">Transmembrane</keyword>
<feature type="domain" description="Anti sigma-E protein RseA C-terminal" evidence="9">
    <location>
        <begin position="123"/>
        <end position="179"/>
    </location>
</feature>
<evidence type="ECO:0000256" key="4">
    <source>
        <dbReference type="ARBA" id="ARBA00022692"/>
    </source>
</evidence>
<comment type="caution">
    <text evidence="10">The sequence shown here is derived from an EMBL/GenBank/DDBJ whole genome shotgun (WGS) entry which is preliminary data.</text>
</comment>
<dbReference type="PANTHER" id="PTHR38104">
    <property type="match status" value="1"/>
</dbReference>
<evidence type="ECO:0000259" key="9">
    <source>
        <dbReference type="Pfam" id="PF03873"/>
    </source>
</evidence>
<accession>A0ABP9FC46</accession>
<dbReference type="Pfam" id="PF03873">
    <property type="entry name" value="RseA_C"/>
    <property type="match status" value="1"/>
</dbReference>
<keyword evidence="6 7" id="KW-0472">Membrane</keyword>
<comment type="subunit">
    <text evidence="7">Interacts 1:1 with ECF RNA polymerase sigma-E (RpoE); this inhibits the interaction of sigma-E with the RNA polymerase catalytic core and leads to a decreased expression of sigma-E-regulated genes. Interacts with RseB.</text>
</comment>
<keyword evidence="3 7" id="KW-1003">Cell membrane</keyword>
<name>A0ABP9FC46_9GAMM</name>
<keyword evidence="11" id="KW-1185">Reference proteome</keyword>